<evidence type="ECO:0000313" key="3">
    <source>
        <dbReference type="Proteomes" id="UP000037460"/>
    </source>
</evidence>
<gene>
    <name evidence="2" type="ORF">Ctob_004123</name>
</gene>
<comment type="caution">
    <text evidence="2">The sequence shown here is derived from an EMBL/GenBank/DDBJ whole genome shotgun (WGS) entry which is preliminary data.</text>
</comment>
<sequence>MTVVELRSKLFVQEASQAEIAAEMAKLRLEILNISLKRDKETALLTLHLHLLAEELRGSEAAYQRASAECERVRAQLADMTEGRRTDGVKARRRLAVSVAREAIEREAIEAALTTKLDELGMKYVIETSGLSLESNTKTSKLVHLETVFKAQIRQLRREKDAEIEQLTEEKAKLAAK</sequence>
<proteinExistence type="predicted"/>
<evidence type="ECO:0000313" key="2">
    <source>
        <dbReference type="EMBL" id="KOO27046.1"/>
    </source>
</evidence>
<feature type="coiled-coil region" evidence="1">
    <location>
        <begin position="150"/>
        <end position="177"/>
    </location>
</feature>
<evidence type="ECO:0000256" key="1">
    <source>
        <dbReference type="SAM" id="Coils"/>
    </source>
</evidence>
<dbReference type="EMBL" id="JWZX01002771">
    <property type="protein sequence ID" value="KOO27046.1"/>
    <property type="molecule type" value="Genomic_DNA"/>
</dbReference>
<dbReference type="Proteomes" id="UP000037460">
    <property type="component" value="Unassembled WGS sequence"/>
</dbReference>
<organism evidence="2 3">
    <name type="scientific">Chrysochromulina tobinii</name>
    <dbReference type="NCBI Taxonomy" id="1460289"/>
    <lineage>
        <taxon>Eukaryota</taxon>
        <taxon>Haptista</taxon>
        <taxon>Haptophyta</taxon>
        <taxon>Prymnesiophyceae</taxon>
        <taxon>Prymnesiales</taxon>
        <taxon>Chrysochromulinaceae</taxon>
        <taxon>Chrysochromulina</taxon>
    </lineage>
</organism>
<protein>
    <submittedName>
        <fullName evidence="2">Uncharacterized protein</fullName>
    </submittedName>
</protein>
<accession>A0A0M0JKE1</accession>
<keyword evidence="3" id="KW-1185">Reference proteome</keyword>
<feature type="non-terminal residue" evidence="2">
    <location>
        <position position="177"/>
    </location>
</feature>
<name>A0A0M0JKE1_9EUKA</name>
<dbReference type="AlphaFoldDB" id="A0A0M0JKE1"/>
<reference evidence="3" key="1">
    <citation type="journal article" date="2015" name="PLoS Genet.">
        <title>Genome Sequence and Transcriptome Analyses of Chrysochromulina tobin: Metabolic Tools for Enhanced Algal Fitness in the Prominent Order Prymnesiales (Haptophyceae).</title>
        <authorList>
            <person name="Hovde B.T."/>
            <person name="Deodato C.R."/>
            <person name="Hunsperger H.M."/>
            <person name="Ryken S.A."/>
            <person name="Yost W."/>
            <person name="Jha R.K."/>
            <person name="Patterson J."/>
            <person name="Monnat R.J. Jr."/>
            <person name="Barlow S.B."/>
            <person name="Starkenburg S.R."/>
            <person name="Cattolico R.A."/>
        </authorList>
    </citation>
    <scope>NUCLEOTIDE SEQUENCE</scope>
    <source>
        <strain evidence="3">CCMP291</strain>
    </source>
</reference>
<keyword evidence="1" id="KW-0175">Coiled coil</keyword>
<feature type="coiled-coil region" evidence="1">
    <location>
        <begin position="56"/>
        <end position="83"/>
    </location>
</feature>